<protein>
    <submittedName>
        <fullName evidence="2">Uncharacterized protein</fullName>
    </submittedName>
</protein>
<keyword evidence="3" id="KW-1185">Reference proteome</keyword>
<dbReference type="EMBL" id="LXQA010786641">
    <property type="protein sequence ID" value="MCI70960.1"/>
    <property type="molecule type" value="Genomic_DNA"/>
</dbReference>
<dbReference type="Proteomes" id="UP000265520">
    <property type="component" value="Unassembled WGS sequence"/>
</dbReference>
<evidence type="ECO:0000313" key="2">
    <source>
        <dbReference type="EMBL" id="MCI70960.1"/>
    </source>
</evidence>
<feature type="non-terminal residue" evidence="2">
    <location>
        <position position="61"/>
    </location>
</feature>
<reference evidence="2 3" key="1">
    <citation type="journal article" date="2018" name="Front. Plant Sci.">
        <title>Red Clover (Trifolium pratense) and Zigzag Clover (T. medium) - A Picture of Genomic Similarities and Differences.</title>
        <authorList>
            <person name="Dluhosova J."/>
            <person name="Istvanek J."/>
            <person name="Nedelnik J."/>
            <person name="Repkova J."/>
        </authorList>
    </citation>
    <scope>NUCLEOTIDE SEQUENCE [LARGE SCALE GENOMIC DNA]</scope>
    <source>
        <strain evidence="3">cv. 10/8</strain>
        <tissue evidence="2">Leaf</tissue>
    </source>
</reference>
<accession>A0A392UEU2</accession>
<feature type="compositionally biased region" description="Polar residues" evidence="1">
    <location>
        <begin position="35"/>
        <end position="61"/>
    </location>
</feature>
<proteinExistence type="predicted"/>
<organism evidence="2 3">
    <name type="scientific">Trifolium medium</name>
    <dbReference type="NCBI Taxonomy" id="97028"/>
    <lineage>
        <taxon>Eukaryota</taxon>
        <taxon>Viridiplantae</taxon>
        <taxon>Streptophyta</taxon>
        <taxon>Embryophyta</taxon>
        <taxon>Tracheophyta</taxon>
        <taxon>Spermatophyta</taxon>
        <taxon>Magnoliopsida</taxon>
        <taxon>eudicotyledons</taxon>
        <taxon>Gunneridae</taxon>
        <taxon>Pentapetalae</taxon>
        <taxon>rosids</taxon>
        <taxon>fabids</taxon>
        <taxon>Fabales</taxon>
        <taxon>Fabaceae</taxon>
        <taxon>Papilionoideae</taxon>
        <taxon>50 kb inversion clade</taxon>
        <taxon>NPAAA clade</taxon>
        <taxon>Hologalegina</taxon>
        <taxon>IRL clade</taxon>
        <taxon>Trifolieae</taxon>
        <taxon>Trifolium</taxon>
    </lineage>
</organism>
<evidence type="ECO:0000256" key="1">
    <source>
        <dbReference type="SAM" id="MobiDB-lite"/>
    </source>
</evidence>
<comment type="caution">
    <text evidence="2">The sequence shown here is derived from an EMBL/GenBank/DDBJ whole genome shotgun (WGS) entry which is preliminary data.</text>
</comment>
<evidence type="ECO:0000313" key="3">
    <source>
        <dbReference type="Proteomes" id="UP000265520"/>
    </source>
</evidence>
<feature type="non-terminal residue" evidence="2">
    <location>
        <position position="1"/>
    </location>
</feature>
<sequence length="61" mass="6472">GLSEYTQGDPLMSYSIADLGRILNDEPLYVDPIGQPSSSGDGRGEATSSGRRGRASNTNFH</sequence>
<feature type="region of interest" description="Disordered" evidence="1">
    <location>
        <begin position="27"/>
        <end position="61"/>
    </location>
</feature>
<dbReference type="AlphaFoldDB" id="A0A392UEU2"/>
<name>A0A392UEU2_9FABA</name>